<name>A0A6J6M6E0_9ZZZZ</name>
<proteinExistence type="inferred from homology"/>
<reference evidence="2" key="1">
    <citation type="submission" date="2020-05" db="EMBL/GenBank/DDBJ databases">
        <authorList>
            <person name="Chiriac C."/>
            <person name="Salcher M."/>
            <person name="Ghai R."/>
            <person name="Kavagutti S V."/>
        </authorList>
    </citation>
    <scope>NUCLEOTIDE SEQUENCE</scope>
</reference>
<comment type="similarity">
    <text evidence="1">Belongs to the short-chain dehydrogenases/reductases (SDR) family.</text>
</comment>
<dbReference type="EMBL" id="CAFBMO010000102">
    <property type="protein sequence ID" value="CAB4919227.1"/>
    <property type="molecule type" value="Genomic_DNA"/>
</dbReference>
<protein>
    <submittedName>
        <fullName evidence="2">Unannotated protein</fullName>
    </submittedName>
</protein>
<dbReference type="PANTHER" id="PTHR42879:SF6">
    <property type="entry name" value="NADPH-DEPENDENT REDUCTASE BACG"/>
    <property type="match status" value="1"/>
</dbReference>
<dbReference type="Gene3D" id="3.40.50.720">
    <property type="entry name" value="NAD(P)-binding Rossmann-like Domain"/>
    <property type="match status" value="1"/>
</dbReference>
<dbReference type="SUPFAM" id="SSF51735">
    <property type="entry name" value="NAD(P)-binding Rossmann-fold domains"/>
    <property type="match status" value="1"/>
</dbReference>
<dbReference type="InterPro" id="IPR050259">
    <property type="entry name" value="SDR"/>
</dbReference>
<organism evidence="2">
    <name type="scientific">freshwater metagenome</name>
    <dbReference type="NCBI Taxonomy" id="449393"/>
    <lineage>
        <taxon>unclassified sequences</taxon>
        <taxon>metagenomes</taxon>
        <taxon>ecological metagenomes</taxon>
    </lineage>
</organism>
<evidence type="ECO:0000313" key="2">
    <source>
        <dbReference type="EMBL" id="CAB4669760.1"/>
    </source>
</evidence>
<dbReference type="EMBL" id="CAEZWR010000117">
    <property type="protein sequence ID" value="CAB4669760.1"/>
    <property type="molecule type" value="Genomic_DNA"/>
</dbReference>
<accession>A0A6J6M6E0</accession>
<dbReference type="InterPro" id="IPR036291">
    <property type="entry name" value="NAD(P)-bd_dom_sf"/>
</dbReference>
<evidence type="ECO:0000313" key="3">
    <source>
        <dbReference type="EMBL" id="CAB4919227.1"/>
    </source>
</evidence>
<evidence type="ECO:0000256" key="1">
    <source>
        <dbReference type="ARBA" id="ARBA00006484"/>
    </source>
</evidence>
<dbReference type="AlphaFoldDB" id="A0A6J6M6E0"/>
<sequence>MDYGIAGRVAIVSGGSRGIGRAIATTFAHEGAKVVIASRTQSNLEETLAELEEIAPGRVHGIAASMTDPESVKRVVAESRDRFGPISIAISNVIGHVIDAAKEGSGPGAGTFQGMEAESYREEFTQLLVSSWALARECVPDMKDQGWGRICNIGSGVAREPSTHLPHLLPNVVRPPVAGMHRLMAARLASDGITVNNILTGSILTERNRSYWVWLAKERNITVAEATQDMTDRIPLGRFGEPSEMAALVAFLCSDQARMVTGQSIPVGGGGSLHL</sequence>
<dbReference type="PANTHER" id="PTHR42879">
    <property type="entry name" value="3-OXOACYL-(ACYL-CARRIER-PROTEIN) REDUCTASE"/>
    <property type="match status" value="1"/>
</dbReference>
<dbReference type="InterPro" id="IPR002347">
    <property type="entry name" value="SDR_fam"/>
</dbReference>
<gene>
    <name evidence="2" type="ORF">UFOPK2282_01013</name>
    <name evidence="3" type="ORF">UFOPK3576_01586</name>
</gene>
<dbReference type="PRINTS" id="PR00081">
    <property type="entry name" value="GDHRDH"/>
</dbReference>
<dbReference type="Pfam" id="PF13561">
    <property type="entry name" value="adh_short_C2"/>
    <property type="match status" value="1"/>
</dbReference>